<evidence type="ECO:0000313" key="6">
    <source>
        <dbReference type="Proteomes" id="UP001589896"/>
    </source>
</evidence>
<evidence type="ECO:0000256" key="1">
    <source>
        <dbReference type="ARBA" id="ARBA00023002"/>
    </source>
</evidence>
<feature type="compositionally biased region" description="Low complexity" evidence="3">
    <location>
        <begin position="1"/>
        <end position="12"/>
    </location>
</feature>
<proteinExistence type="predicted"/>
<dbReference type="PANTHER" id="PTHR30137:SF8">
    <property type="entry name" value="BLR5498 PROTEIN"/>
    <property type="match status" value="1"/>
</dbReference>
<evidence type="ECO:0000259" key="4">
    <source>
        <dbReference type="Pfam" id="PF00296"/>
    </source>
</evidence>
<dbReference type="Pfam" id="PF00296">
    <property type="entry name" value="Bac_luciferase"/>
    <property type="match status" value="1"/>
</dbReference>
<keyword evidence="6" id="KW-1185">Reference proteome</keyword>
<feature type="region of interest" description="Disordered" evidence="3">
    <location>
        <begin position="1"/>
        <end position="21"/>
    </location>
</feature>
<evidence type="ECO:0000313" key="5">
    <source>
        <dbReference type="EMBL" id="MFC0682164.1"/>
    </source>
</evidence>
<feature type="region of interest" description="Disordered" evidence="3">
    <location>
        <begin position="358"/>
        <end position="398"/>
    </location>
</feature>
<dbReference type="InterPro" id="IPR050766">
    <property type="entry name" value="Bact_Lucif_Oxidored"/>
</dbReference>
<dbReference type="CDD" id="cd00347">
    <property type="entry name" value="Flavin_utilizing_monoxygenases"/>
    <property type="match status" value="1"/>
</dbReference>
<dbReference type="EC" id="1.-.-.-" evidence="5"/>
<reference evidence="5 6" key="1">
    <citation type="submission" date="2024-09" db="EMBL/GenBank/DDBJ databases">
        <authorList>
            <person name="Sun Q."/>
            <person name="Mori K."/>
        </authorList>
    </citation>
    <scope>NUCLEOTIDE SEQUENCE [LARGE SCALE GENOMIC DNA]</scope>
    <source>
        <strain evidence="5 6">KCTC 23076</strain>
    </source>
</reference>
<dbReference type="InterPro" id="IPR023934">
    <property type="entry name" value="LLM_FMN-dep_put"/>
</dbReference>
<dbReference type="InterPro" id="IPR011251">
    <property type="entry name" value="Luciferase-like_dom"/>
</dbReference>
<dbReference type="InterPro" id="IPR036661">
    <property type="entry name" value="Luciferase-like_sf"/>
</dbReference>
<name>A0ABV6S017_9GAMM</name>
<dbReference type="SUPFAM" id="SSF51679">
    <property type="entry name" value="Bacterial luciferase-like"/>
    <property type="match status" value="1"/>
</dbReference>
<dbReference type="PANTHER" id="PTHR30137">
    <property type="entry name" value="LUCIFERASE-LIKE MONOOXYGENASE"/>
    <property type="match status" value="1"/>
</dbReference>
<dbReference type="Proteomes" id="UP001589896">
    <property type="component" value="Unassembled WGS sequence"/>
</dbReference>
<sequence length="398" mass="43821">MTSTPAQTARPGAPAPGGPVQFGIFTVGDVTPDPTNGTTPTEYERIHAILTIAQKAEEVGLDVFALGEHHNPPFIPSSPTTMLGYLAARTSSLILSTATTLITTNDPVKIAEDYAMLQHVADGRNDLILGRGNTGPVYPWFGKDIRQGLNLAIENYALLHRLWREDFVDWEGRFRTPLQGFQSTPRPLDGVPPFVWHGSIRSPEIAEQAAYYGDGFFANNIFWPKEHYMQLIGLYRQRFEHYGHGSADQAIVGLGGQAFMRTRSQDAVREFRPYFDEAPVYGHGPSLEDFTEMTPLTVGSPQQVVDRYAGMREHFGDYQRQLFLMDHAGLPLKTVLEQLDLLGEDVVPVLRKEFAKDRPAHVPDGPTHSALVAAASRKDDADAAAQSSAEPVATPSGR</sequence>
<protein>
    <submittedName>
        <fullName evidence="5">LLM class flavin-dependent oxidoreductase</fullName>
        <ecNumber evidence="5">1.-.-.-</ecNumber>
    </submittedName>
</protein>
<dbReference type="EMBL" id="JBHLTG010000011">
    <property type="protein sequence ID" value="MFC0682164.1"/>
    <property type="molecule type" value="Genomic_DNA"/>
</dbReference>
<dbReference type="RefSeq" id="WP_386675920.1">
    <property type="nucleotide sequence ID" value="NZ_JBHLTG010000011.1"/>
</dbReference>
<keyword evidence="2" id="KW-0503">Monooxygenase</keyword>
<organism evidence="5 6">
    <name type="scientific">Lysobacter korlensis</name>
    <dbReference type="NCBI Taxonomy" id="553636"/>
    <lineage>
        <taxon>Bacteria</taxon>
        <taxon>Pseudomonadati</taxon>
        <taxon>Pseudomonadota</taxon>
        <taxon>Gammaproteobacteria</taxon>
        <taxon>Lysobacterales</taxon>
        <taxon>Lysobacteraceae</taxon>
        <taxon>Lysobacter</taxon>
    </lineage>
</organism>
<comment type="caution">
    <text evidence="5">The sequence shown here is derived from an EMBL/GenBank/DDBJ whole genome shotgun (WGS) entry which is preliminary data.</text>
</comment>
<dbReference type="Gene3D" id="3.20.20.30">
    <property type="entry name" value="Luciferase-like domain"/>
    <property type="match status" value="1"/>
</dbReference>
<keyword evidence="1 5" id="KW-0560">Oxidoreductase</keyword>
<dbReference type="NCBIfam" id="TIGR04036">
    <property type="entry name" value="LLM_CE1758_fam"/>
    <property type="match status" value="1"/>
</dbReference>
<accession>A0ABV6S017</accession>
<feature type="domain" description="Luciferase-like" evidence="4">
    <location>
        <begin position="21"/>
        <end position="313"/>
    </location>
</feature>
<dbReference type="GO" id="GO:0016491">
    <property type="term" value="F:oxidoreductase activity"/>
    <property type="evidence" value="ECO:0007669"/>
    <property type="project" value="UniProtKB-KW"/>
</dbReference>
<gene>
    <name evidence="5" type="ORF">ACFFGH_30405</name>
</gene>
<evidence type="ECO:0000256" key="3">
    <source>
        <dbReference type="SAM" id="MobiDB-lite"/>
    </source>
</evidence>
<evidence type="ECO:0000256" key="2">
    <source>
        <dbReference type="ARBA" id="ARBA00023033"/>
    </source>
</evidence>